<evidence type="ECO:0000259" key="2">
    <source>
        <dbReference type="Pfam" id="PF23654"/>
    </source>
</evidence>
<dbReference type="Pfam" id="PF23654">
    <property type="entry name" value="ARM_LIN_2nd"/>
    <property type="match status" value="1"/>
</dbReference>
<dbReference type="InterPro" id="IPR011989">
    <property type="entry name" value="ARM-like"/>
</dbReference>
<proteinExistence type="predicted"/>
<dbReference type="EMBL" id="AMZH03003712">
    <property type="protein sequence ID" value="RRT71423.1"/>
    <property type="molecule type" value="Genomic_DNA"/>
</dbReference>
<gene>
    <name evidence="3" type="ORF">B296_00004383</name>
</gene>
<evidence type="ECO:0000313" key="3">
    <source>
        <dbReference type="EMBL" id="RRT71423.1"/>
    </source>
</evidence>
<feature type="domain" description="Putative E3 ubiquitin-protein ligase LIN ARM-like" evidence="1">
    <location>
        <begin position="228"/>
        <end position="322"/>
    </location>
</feature>
<dbReference type="Gene3D" id="1.25.10.10">
    <property type="entry name" value="Leucine-rich Repeat Variant"/>
    <property type="match status" value="1"/>
</dbReference>
<dbReference type="InterPro" id="IPR016024">
    <property type="entry name" value="ARM-type_fold"/>
</dbReference>
<dbReference type="InterPro" id="IPR055566">
    <property type="entry name" value="ARM_LIN"/>
</dbReference>
<organism evidence="3 4">
    <name type="scientific">Ensete ventricosum</name>
    <name type="common">Abyssinian banana</name>
    <name type="synonym">Musa ensete</name>
    <dbReference type="NCBI Taxonomy" id="4639"/>
    <lineage>
        <taxon>Eukaryota</taxon>
        <taxon>Viridiplantae</taxon>
        <taxon>Streptophyta</taxon>
        <taxon>Embryophyta</taxon>
        <taxon>Tracheophyta</taxon>
        <taxon>Spermatophyta</taxon>
        <taxon>Magnoliopsida</taxon>
        <taxon>Liliopsida</taxon>
        <taxon>Zingiberales</taxon>
        <taxon>Musaceae</taxon>
        <taxon>Ensete</taxon>
    </lineage>
</organism>
<evidence type="ECO:0000259" key="1">
    <source>
        <dbReference type="Pfam" id="PF23628"/>
    </source>
</evidence>
<feature type="domain" description="Putative E3 ubiquitin-protein ligase LIN ARM repeats" evidence="2">
    <location>
        <begin position="64"/>
        <end position="226"/>
    </location>
</feature>
<dbReference type="PANTHER" id="PTHR35549:SF2">
    <property type="entry name" value="TRANSDUCIN_WD40 REPEAT-LIKE SUPERFAMILY PROTEIN"/>
    <property type="match status" value="1"/>
</dbReference>
<protein>
    <recommendedName>
        <fullName evidence="5">U-box domain-containing protein</fullName>
    </recommendedName>
</protein>
<evidence type="ECO:0008006" key="5">
    <source>
        <dbReference type="Google" id="ProtNLM"/>
    </source>
</evidence>
<name>A0A427A5F0_ENSVE</name>
<reference evidence="3 4" key="1">
    <citation type="journal article" date="2014" name="Agronomy (Basel)">
        <title>A Draft Genome Sequence for Ensete ventricosum, the Drought-Tolerant Tree Against Hunger.</title>
        <authorList>
            <person name="Harrison J."/>
            <person name="Moore K.A."/>
            <person name="Paszkiewicz K."/>
            <person name="Jones T."/>
            <person name="Grant M."/>
            <person name="Ambacheew D."/>
            <person name="Muzemil S."/>
            <person name="Studholme D.J."/>
        </authorList>
    </citation>
    <scope>NUCLEOTIDE SEQUENCE [LARGE SCALE GENOMIC DNA]</scope>
</reference>
<accession>A0A427A5F0</accession>
<dbReference type="Proteomes" id="UP000287651">
    <property type="component" value="Unassembled WGS sequence"/>
</dbReference>
<evidence type="ECO:0000313" key="4">
    <source>
        <dbReference type="Proteomes" id="UP000287651"/>
    </source>
</evidence>
<sequence length="322" mass="36368">MSPGISPKHDLRCFSTFSARLRKRYNLSELVSRGSFARRRRNFPTSEKDWSDGSSNYGKDSQVELLGIFEKAVSTICFPEGRGNREDTDLEITTIWELLKKQKEVKHSLTKQQILDQLLEIVSASKKEKIIRESVSILLLLISEDKTIIQDIKKKDLHLYYLASALKRNVHEAAILIYLLNPSPSEIRSLELLPALVEVACSPDGHSKKSIVLPLSPSSASIAMIENLVTAFDYVTNNMHLAAISSPQILSKLVNAAMHKNLEEGVALAAILVRCMRLNANCKKFLSQFTPVEPFLHLLRSNEKRAKFAALEYFHEILQIPR</sequence>
<dbReference type="SUPFAM" id="SSF48371">
    <property type="entry name" value="ARM repeat"/>
    <property type="match status" value="1"/>
</dbReference>
<dbReference type="Pfam" id="PF23628">
    <property type="entry name" value="ARM_LIN_C"/>
    <property type="match status" value="1"/>
</dbReference>
<dbReference type="AlphaFoldDB" id="A0A427A5F0"/>
<dbReference type="PANTHER" id="PTHR35549">
    <property type="entry name" value="OS04G0584500 PROTEIN"/>
    <property type="match status" value="1"/>
</dbReference>
<comment type="caution">
    <text evidence="3">The sequence shown here is derived from an EMBL/GenBank/DDBJ whole genome shotgun (WGS) entry which is preliminary data.</text>
</comment>
<dbReference type="InterPro" id="IPR056514">
    <property type="entry name" value="ARM_LIN_2nd"/>
</dbReference>